<evidence type="ECO:0000256" key="3">
    <source>
        <dbReference type="ARBA" id="ARBA00023136"/>
    </source>
</evidence>
<comment type="caution">
    <text evidence="4">The sequence shown here is derived from an EMBL/GenBank/DDBJ whole genome shotgun (WGS) entry which is preliminary data.</text>
</comment>
<accession>A0ABS5Q266</accession>
<evidence type="ECO:0000313" key="5">
    <source>
        <dbReference type="Proteomes" id="UP001196601"/>
    </source>
</evidence>
<evidence type="ECO:0000256" key="1">
    <source>
        <dbReference type="ARBA" id="ARBA00004236"/>
    </source>
</evidence>
<gene>
    <name evidence="4" type="ORF">I0D00_13055</name>
</gene>
<dbReference type="CDD" id="cd09971">
    <property type="entry name" value="SdiA-regulated"/>
    <property type="match status" value="1"/>
</dbReference>
<keyword evidence="2" id="KW-1003">Cell membrane</keyword>
<reference evidence="4 5" key="1">
    <citation type="journal article" date="2021" name="Syst. Appl. Microbiol.">
        <title>Pseudomonas lalucatii sp. nov. isolated from Vallgornera, a karstic cave in Mallorca, Western Mediterranean.</title>
        <authorList>
            <person name="Busquets A."/>
            <person name="Mulet M."/>
            <person name="Gomila M."/>
            <person name="Garcia-Valdes E."/>
        </authorList>
    </citation>
    <scope>NUCLEOTIDE SEQUENCE [LARGE SCALE GENOMIC DNA]</scope>
    <source>
        <strain evidence="4 5">R1b54</strain>
    </source>
</reference>
<dbReference type="SUPFAM" id="SSF50956">
    <property type="entry name" value="Thermostable phytase (3-phytase)"/>
    <property type="match status" value="1"/>
</dbReference>
<evidence type="ECO:0000313" key="4">
    <source>
        <dbReference type="EMBL" id="MBS7662865.1"/>
    </source>
</evidence>
<proteinExistence type="predicted"/>
<sequence>MPKPLPRFLSPRRLALPTLVVLAALSVDYLQWHKRAYFWFKEQGLSLAEQQASIWLPGYRAVLQGKPLAGLEDDETSGLTYHPGSDTLFTVTGKNPQLVELSLDGEILRRIRLAGFADPEGVELVADGRLAIIDERERKLTAFHLADDALSIDAADYPAFDLGFADAGNKGFEGIAWDSRRQRVLLGKERSPLGLFSLPFPGEDGAIGTLQPMPTGNLFVRDISSLSYDARTGHSLVLSDESQLLLELDGEGEPVSFISLGGGRNGLGKGIEQAEGVAMDAAGTIYIVGEPNLLYVFKRPADS</sequence>
<organism evidence="4 5">
    <name type="scientific">Pseudomonas lalucatii</name>
    <dbReference type="NCBI Taxonomy" id="1424203"/>
    <lineage>
        <taxon>Bacteria</taxon>
        <taxon>Pseudomonadati</taxon>
        <taxon>Pseudomonadota</taxon>
        <taxon>Gammaproteobacteria</taxon>
        <taxon>Pseudomonadales</taxon>
        <taxon>Pseudomonadaceae</taxon>
        <taxon>Pseudomonas</taxon>
    </lineage>
</organism>
<comment type="subcellular location">
    <subcellularLocation>
        <location evidence="1">Cell membrane</location>
    </subcellularLocation>
</comment>
<keyword evidence="5" id="KW-1185">Reference proteome</keyword>
<dbReference type="RefSeq" id="WP_213640153.1">
    <property type="nucleotide sequence ID" value="NZ_JADPMV010000001.1"/>
</dbReference>
<protein>
    <submittedName>
        <fullName evidence="4">SdiA-regulated domain-containing protein</fullName>
    </submittedName>
</protein>
<dbReference type="Proteomes" id="UP001196601">
    <property type="component" value="Unassembled WGS sequence"/>
</dbReference>
<dbReference type="InterPro" id="IPR009722">
    <property type="entry name" value="YjiK/CarP"/>
</dbReference>
<dbReference type="EMBL" id="JADPMV010000001">
    <property type="protein sequence ID" value="MBS7662865.1"/>
    <property type="molecule type" value="Genomic_DNA"/>
</dbReference>
<evidence type="ECO:0000256" key="2">
    <source>
        <dbReference type="ARBA" id="ARBA00022475"/>
    </source>
</evidence>
<keyword evidence="3" id="KW-0472">Membrane</keyword>
<dbReference type="Pfam" id="PF06977">
    <property type="entry name" value="SdiA-regulated"/>
    <property type="match status" value="1"/>
</dbReference>
<name>A0ABS5Q266_9PSED</name>